<proteinExistence type="predicted"/>
<sequence>MLAIILFWNLVHAQTCWRDTICSGPPRPLFQGPWESNIYAPNARIVQPDSIVDLLRNVDFPYESVLTLEGNGSTVVVDFGIEVGGTVSFHYNTTAPASIGLAFSEARNWIGQWSDFSNGGSTPDGAIYADIRAAGQGIYNMPEAKLRGGFRYLTIFLKTDQSSKVTITNITLEISFQPTWSSLRAYQGYFHSNDDQLNKIWYSGAYTLQSNSVPPNTGRTVPFVKNTWSNTGLLSPGDTVIVDGAKRDRAVWPGDMGIAVPSTFVSVGDMTSVKNALQVMYDYQNPDGSFPEAGPPLLQQDSDTYHMWTLIGTYNYVLYTDDMEFLERHWVGYLHAMEYVYSLVTPAGLLNVTGIRDWAREAQGGNNTEANIILYHTLQTASQLATWINDATDLSTEYTVRALALRTAINANCFDDNHGLFRDNATATTLYPQDANSMAILFNATTLSRASSISKNLLANWTPIGALAPELPHTISPFISSFEIQAHFAIGETLRGLDLIRRCWGWYLANPNGTQYNRGYVNPSYTSHAHGWSSGPTSALTEYVLGLRVQDRAGRRWSFRPQFGDLEWVEGGFGTRLGRFRAAWRRNGEWGFNVEVECPEGTTGVVELPVLDDEKEIMALVDGLEAEPATVLYDAPSGKKFIRLEFEGGFHSVEVS</sequence>
<feature type="domain" description="Alpha-L-rhamnosidase six-hairpin glycosidase" evidence="1">
    <location>
        <begin position="240"/>
        <end position="445"/>
    </location>
</feature>
<gene>
    <name evidence="3" type="ORF">EJ05DRAFT_530940</name>
</gene>
<dbReference type="Proteomes" id="UP000799437">
    <property type="component" value="Unassembled WGS sequence"/>
</dbReference>
<dbReference type="InterPro" id="IPR008928">
    <property type="entry name" value="6-hairpin_glycosidase_sf"/>
</dbReference>
<keyword evidence="3" id="KW-0326">Glycosidase</keyword>
<accession>A0A6A6WC15</accession>
<evidence type="ECO:0000259" key="1">
    <source>
        <dbReference type="Pfam" id="PF17389"/>
    </source>
</evidence>
<dbReference type="RefSeq" id="XP_033602694.1">
    <property type="nucleotide sequence ID" value="XM_033748994.1"/>
</dbReference>
<dbReference type="InterPro" id="IPR012341">
    <property type="entry name" value="6hp_glycosidase-like_sf"/>
</dbReference>
<dbReference type="Pfam" id="PF17389">
    <property type="entry name" value="Bac_rhamnosid6H"/>
    <property type="match status" value="1"/>
</dbReference>
<dbReference type="Gene3D" id="1.50.10.10">
    <property type="match status" value="1"/>
</dbReference>
<dbReference type="GeneID" id="54490048"/>
<dbReference type="PANTHER" id="PTHR34987:SF5">
    <property type="entry name" value="ALPHA-RHAMNOSIDASE"/>
    <property type="match status" value="1"/>
</dbReference>
<dbReference type="EMBL" id="ML996568">
    <property type="protein sequence ID" value="KAF2760243.1"/>
    <property type="molecule type" value="Genomic_DNA"/>
</dbReference>
<feature type="domain" description="Alpha-L-rhamnosidase C-terminal" evidence="2">
    <location>
        <begin position="546"/>
        <end position="615"/>
    </location>
</feature>
<organism evidence="3 4">
    <name type="scientific">Pseudovirgaria hyperparasitica</name>
    <dbReference type="NCBI Taxonomy" id="470096"/>
    <lineage>
        <taxon>Eukaryota</taxon>
        <taxon>Fungi</taxon>
        <taxon>Dikarya</taxon>
        <taxon>Ascomycota</taxon>
        <taxon>Pezizomycotina</taxon>
        <taxon>Dothideomycetes</taxon>
        <taxon>Dothideomycetes incertae sedis</taxon>
        <taxon>Acrospermales</taxon>
        <taxon>Acrospermaceae</taxon>
        <taxon>Pseudovirgaria</taxon>
    </lineage>
</organism>
<keyword evidence="4" id="KW-1185">Reference proteome</keyword>
<dbReference type="GO" id="GO:0016798">
    <property type="term" value="F:hydrolase activity, acting on glycosyl bonds"/>
    <property type="evidence" value="ECO:0007669"/>
    <property type="project" value="UniProtKB-KW"/>
</dbReference>
<keyword evidence="3" id="KW-0378">Hydrolase</keyword>
<dbReference type="PANTHER" id="PTHR34987">
    <property type="entry name" value="C, PUTATIVE (AFU_ORTHOLOGUE AFUA_3G02880)-RELATED"/>
    <property type="match status" value="1"/>
</dbReference>
<dbReference type="SUPFAM" id="SSF48208">
    <property type="entry name" value="Six-hairpin glycosidases"/>
    <property type="match status" value="1"/>
</dbReference>
<name>A0A6A6WC15_9PEZI</name>
<evidence type="ECO:0000313" key="3">
    <source>
        <dbReference type="EMBL" id="KAF2760243.1"/>
    </source>
</evidence>
<dbReference type="GO" id="GO:0005975">
    <property type="term" value="P:carbohydrate metabolic process"/>
    <property type="evidence" value="ECO:0007669"/>
    <property type="project" value="InterPro"/>
</dbReference>
<dbReference type="InterPro" id="IPR035396">
    <property type="entry name" value="Bac_rhamnosid6H"/>
</dbReference>
<dbReference type="Pfam" id="PF17390">
    <property type="entry name" value="Bac_rhamnosid_C"/>
    <property type="match status" value="1"/>
</dbReference>
<dbReference type="InterPro" id="IPR035398">
    <property type="entry name" value="Bac_rhamnosid_C"/>
</dbReference>
<dbReference type="Gene3D" id="2.60.420.10">
    <property type="entry name" value="Maltose phosphorylase, domain 3"/>
    <property type="match status" value="1"/>
</dbReference>
<evidence type="ECO:0000259" key="2">
    <source>
        <dbReference type="Pfam" id="PF17390"/>
    </source>
</evidence>
<evidence type="ECO:0000313" key="4">
    <source>
        <dbReference type="Proteomes" id="UP000799437"/>
    </source>
</evidence>
<protein>
    <submittedName>
        <fullName evidence="3">Six-hairpin glycosidase</fullName>
    </submittedName>
</protein>
<dbReference type="OrthoDB" id="10036721at2759"/>
<dbReference type="AlphaFoldDB" id="A0A6A6WC15"/>
<reference evidence="3" key="1">
    <citation type="journal article" date="2020" name="Stud. Mycol.">
        <title>101 Dothideomycetes genomes: a test case for predicting lifestyles and emergence of pathogens.</title>
        <authorList>
            <person name="Haridas S."/>
            <person name="Albert R."/>
            <person name="Binder M."/>
            <person name="Bloem J."/>
            <person name="Labutti K."/>
            <person name="Salamov A."/>
            <person name="Andreopoulos B."/>
            <person name="Baker S."/>
            <person name="Barry K."/>
            <person name="Bills G."/>
            <person name="Bluhm B."/>
            <person name="Cannon C."/>
            <person name="Castanera R."/>
            <person name="Culley D."/>
            <person name="Daum C."/>
            <person name="Ezra D."/>
            <person name="Gonzalez J."/>
            <person name="Henrissat B."/>
            <person name="Kuo A."/>
            <person name="Liang C."/>
            <person name="Lipzen A."/>
            <person name="Lutzoni F."/>
            <person name="Magnuson J."/>
            <person name="Mondo S."/>
            <person name="Nolan M."/>
            <person name="Ohm R."/>
            <person name="Pangilinan J."/>
            <person name="Park H.-J."/>
            <person name="Ramirez L."/>
            <person name="Alfaro M."/>
            <person name="Sun H."/>
            <person name="Tritt A."/>
            <person name="Yoshinaga Y."/>
            <person name="Zwiers L.-H."/>
            <person name="Turgeon B."/>
            <person name="Goodwin S."/>
            <person name="Spatafora J."/>
            <person name="Crous P."/>
            <person name="Grigoriev I."/>
        </authorList>
    </citation>
    <scope>NUCLEOTIDE SEQUENCE</scope>
    <source>
        <strain evidence="3">CBS 121739</strain>
    </source>
</reference>